<protein>
    <recommendedName>
        <fullName evidence="2">Ig-like domain-containing protein</fullName>
    </recommendedName>
</protein>
<dbReference type="Proteomes" id="UP000245119">
    <property type="component" value="Linkage Group LG5"/>
</dbReference>
<dbReference type="InterPro" id="IPR003599">
    <property type="entry name" value="Ig_sub"/>
</dbReference>
<feature type="domain" description="Ig-like" evidence="2">
    <location>
        <begin position="27"/>
        <end position="146"/>
    </location>
</feature>
<proteinExistence type="predicted"/>
<dbReference type="EMBL" id="PZQS01000005">
    <property type="protein sequence ID" value="PVD31149.1"/>
    <property type="molecule type" value="Genomic_DNA"/>
</dbReference>
<sequence length="396" mass="44158">MAASWIFAVLVIVCLSPFCAVVGQGVPVTGSRLLIYPSTTVVSPRGSNISLSCLLNSISTLIRDNINWIYVSNAESDRRQETILSERSVLRTNDTRFGLASSEESTSHRWYFNLTISNVVDTDDGRYICRISRLNQINSTSRDEVSVAVVVPHDVEEVEIKLGDIGHEQSVVSVMCQAKVSNPPPVINIYLDDRKIVDTVVVEFLNHTDQCSKGCGPRYSSTLKTAIPLQPWRTIGCTARANYTGSKIVAARNVTFYTQHSCVVSPPSPRVGDAMVNVSCELLHDTVHVEYYVWKVRKDDHVIRLTSNHTEDIYSTQMQTVNSTYTLVYLTLDKPKEEHLKAQYTLLLYTSLRSEERYLVQLASGEPASSGTVRTGTQGLWLTLVFCLLHGYITVV</sequence>
<gene>
    <name evidence="3" type="ORF">C0Q70_10427</name>
</gene>
<dbReference type="PROSITE" id="PS50835">
    <property type="entry name" value="IG_LIKE"/>
    <property type="match status" value="1"/>
</dbReference>
<feature type="chain" id="PRO_5015643822" description="Ig-like domain-containing protein" evidence="1">
    <location>
        <begin position="24"/>
        <end position="396"/>
    </location>
</feature>
<keyword evidence="4" id="KW-1185">Reference proteome</keyword>
<dbReference type="SMART" id="SM00409">
    <property type="entry name" value="IG"/>
    <property type="match status" value="1"/>
</dbReference>
<organism evidence="3 4">
    <name type="scientific">Pomacea canaliculata</name>
    <name type="common">Golden apple snail</name>
    <dbReference type="NCBI Taxonomy" id="400727"/>
    <lineage>
        <taxon>Eukaryota</taxon>
        <taxon>Metazoa</taxon>
        <taxon>Spiralia</taxon>
        <taxon>Lophotrochozoa</taxon>
        <taxon>Mollusca</taxon>
        <taxon>Gastropoda</taxon>
        <taxon>Caenogastropoda</taxon>
        <taxon>Architaenioglossa</taxon>
        <taxon>Ampullarioidea</taxon>
        <taxon>Ampullariidae</taxon>
        <taxon>Pomacea</taxon>
    </lineage>
</organism>
<feature type="signal peptide" evidence="1">
    <location>
        <begin position="1"/>
        <end position="23"/>
    </location>
</feature>
<dbReference type="SUPFAM" id="SSF48726">
    <property type="entry name" value="Immunoglobulin"/>
    <property type="match status" value="1"/>
</dbReference>
<evidence type="ECO:0000256" key="1">
    <source>
        <dbReference type="SAM" id="SignalP"/>
    </source>
</evidence>
<dbReference type="STRING" id="400727.A0A2T7PCK0"/>
<dbReference type="InterPro" id="IPR007110">
    <property type="entry name" value="Ig-like_dom"/>
</dbReference>
<dbReference type="InterPro" id="IPR013783">
    <property type="entry name" value="Ig-like_fold"/>
</dbReference>
<keyword evidence="1" id="KW-0732">Signal</keyword>
<dbReference type="AlphaFoldDB" id="A0A2T7PCK0"/>
<dbReference type="InterPro" id="IPR036179">
    <property type="entry name" value="Ig-like_dom_sf"/>
</dbReference>
<comment type="caution">
    <text evidence="3">The sequence shown here is derived from an EMBL/GenBank/DDBJ whole genome shotgun (WGS) entry which is preliminary data.</text>
</comment>
<accession>A0A2T7PCK0</accession>
<name>A0A2T7PCK0_POMCA</name>
<dbReference type="Gene3D" id="2.60.40.10">
    <property type="entry name" value="Immunoglobulins"/>
    <property type="match status" value="1"/>
</dbReference>
<evidence type="ECO:0000313" key="4">
    <source>
        <dbReference type="Proteomes" id="UP000245119"/>
    </source>
</evidence>
<evidence type="ECO:0000313" key="3">
    <source>
        <dbReference type="EMBL" id="PVD31149.1"/>
    </source>
</evidence>
<evidence type="ECO:0000259" key="2">
    <source>
        <dbReference type="PROSITE" id="PS50835"/>
    </source>
</evidence>
<reference evidence="3 4" key="1">
    <citation type="submission" date="2018-04" db="EMBL/GenBank/DDBJ databases">
        <title>The genome of golden apple snail Pomacea canaliculata provides insight into stress tolerance and invasive adaptation.</title>
        <authorList>
            <person name="Liu C."/>
            <person name="Liu B."/>
            <person name="Ren Y."/>
            <person name="Zhang Y."/>
            <person name="Wang H."/>
            <person name="Li S."/>
            <person name="Jiang F."/>
            <person name="Yin L."/>
            <person name="Zhang G."/>
            <person name="Qian W."/>
            <person name="Fan W."/>
        </authorList>
    </citation>
    <scope>NUCLEOTIDE SEQUENCE [LARGE SCALE GENOMIC DNA]</scope>
    <source>
        <strain evidence="3">SZHN2017</strain>
        <tissue evidence="3">Muscle</tissue>
    </source>
</reference>